<evidence type="ECO:0000313" key="1">
    <source>
        <dbReference type="EMBL" id="SDB58443.1"/>
    </source>
</evidence>
<keyword evidence="2" id="KW-1185">Reference proteome</keyword>
<dbReference type="Proteomes" id="UP000199071">
    <property type="component" value="Unassembled WGS sequence"/>
</dbReference>
<dbReference type="EMBL" id="FMXQ01000015">
    <property type="protein sequence ID" value="SDB58443.1"/>
    <property type="molecule type" value="Genomic_DNA"/>
</dbReference>
<dbReference type="OrthoDB" id="9832715at2"/>
<proteinExistence type="predicted"/>
<dbReference type="AlphaFoldDB" id="A0A1G6ELS0"/>
<accession>A0A1G6ELS0</accession>
<gene>
    <name evidence="1" type="ORF">SAMN02982931_04680</name>
</gene>
<name>A0A1G6ELS0_9HYPH</name>
<reference evidence="1 2" key="1">
    <citation type="submission" date="2016-10" db="EMBL/GenBank/DDBJ databases">
        <authorList>
            <person name="de Groot N.N."/>
        </authorList>
    </citation>
    <scope>NUCLEOTIDE SEQUENCE [LARGE SCALE GENOMIC DNA]</scope>
    <source>
        <strain evidence="1 2">ATCC 35022</strain>
    </source>
</reference>
<dbReference type="STRING" id="665467.SAMN02982931_04680"/>
<protein>
    <submittedName>
        <fullName evidence="1">Uncharacterized protein</fullName>
    </submittedName>
</protein>
<sequence>MRVRGWPAILIGSSICGSWIEAGAAPLPSGDYFVVSVRRSTGVSGSKVDPALDAELGDHVSFGTSLVWWNGKRCATWTVDEDTEITSIVDDPILSDTQIAPIEGTSTTGDRVANEGLWVICDGGPISEIVAVDDRVIIAETPSSMSYVILEKALHANDILSFQKRLADMKFLDADPDVEWSEETLAAVSSYAQYRGAEYRFERAAITGNLIDGLSLPVDRDRPTPVKIVYGDAVSAYFYGTEPGLQIADFLAFRFPGEKREVRFHPTGSVQPWEWQLDLFSPDGSKVLLPQDHFGPYHVVRTENLKAYLRGGRTPDFIISQPRTGENAVAAVHHDARWVSNDSIRYETTCCGETVEHVWTMDH</sequence>
<dbReference type="RefSeq" id="WP_139167938.1">
    <property type="nucleotide sequence ID" value="NZ_FMXQ01000015.1"/>
</dbReference>
<organism evidence="1 2">
    <name type="scientific">Bauldia litoralis</name>
    <dbReference type="NCBI Taxonomy" id="665467"/>
    <lineage>
        <taxon>Bacteria</taxon>
        <taxon>Pseudomonadati</taxon>
        <taxon>Pseudomonadota</taxon>
        <taxon>Alphaproteobacteria</taxon>
        <taxon>Hyphomicrobiales</taxon>
        <taxon>Kaistiaceae</taxon>
        <taxon>Bauldia</taxon>
    </lineage>
</organism>
<evidence type="ECO:0000313" key="2">
    <source>
        <dbReference type="Proteomes" id="UP000199071"/>
    </source>
</evidence>